<sequence length="80" mass="8835">MRKVISIICGILTVITAWSTIKMILAIISVNKTIEVSYAPLPISLTNPSNNLIIVSLIVYIIITIILGIITLKLFKGNRR</sequence>
<keyword evidence="1" id="KW-1133">Transmembrane helix</keyword>
<feature type="transmembrane region" description="Helical" evidence="1">
    <location>
        <begin position="51"/>
        <end position="75"/>
    </location>
</feature>
<protein>
    <submittedName>
        <fullName evidence="2">Uncharacterized protein</fullName>
    </submittedName>
</protein>
<keyword evidence="3" id="KW-1185">Reference proteome</keyword>
<evidence type="ECO:0000256" key="1">
    <source>
        <dbReference type="SAM" id="Phobius"/>
    </source>
</evidence>
<accession>A0ABT4BJC5</accession>
<keyword evidence="1" id="KW-0812">Transmembrane</keyword>
<evidence type="ECO:0000313" key="3">
    <source>
        <dbReference type="Proteomes" id="UP001072952"/>
    </source>
</evidence>
<proteinExistence type="predicted"/>
<comment type="caution">
    <text evidence="2">The sequence shown here is derived from an EMBL/GenBank/DDBJ whole genome shotgun (WGS) entry which is preliminary data.</text>
</comment>
<gene>
    <name evidence="2" type="ORF">NW133_04325</name>
</gene>
<organism evidence="2 3">
    <name type="scientific">Staphylococcus pettenkoferi</name>
    <dbReference type="NCBI Taxonomy" id="170573"/>
    <lineage>
        <taxon>Bacteria</taxon>
        <taxon>Bacillati</taxon>
        <taxon>Bacillota</taxon>
        <taxon>Bacilli</taxon>
        <taxon>Bacillales</taxon>
        <taxon>Staphylococcaceae</taxon>
        <taxon>Staphylococcus</taxon>
    </lineage>
</organism>
<dbReference type="RefSeq" id="WP_124225050.1">
    <property type="nucleotide sequence ID" value="NZ_JANSLB010000020.1"/>
</dbReference>
<dbReference type="Proteomes" id="UP001072952">
    <property type="component" value="Unassembled WGS sequence"/>
</dbReference>
<reference evidence="2" key="2">
    <citation type="submission" date="2022-08" db="EMBL/GenBank/DDBJ databases">
        <authorList>
            <person name="Magnan C."/>
        </authorList>
    </citation>
    <scope>NUCLEOTIDE SEQUENCE</scope>
    <source>
        <strain evidence="2">NSP012P</strain>
    </source>
</reference>
<name>A0ABT4BJC5_9STAP</name>
<dbReference type="EMBL" id="JANSLD010000014">
    <property type="protein sequence ID" value="MCY1582776.1"/>
    <property type="molecule type" value="Genomic_DNA"/>
</dbReference>
<keyword evidence="1" id="KW-0472">Membrane</keyword>
<reference evidence="2" key="1">
    <citation type="journal article" date="2022" name="Int. J. Mol. Sci.">
        <title>Phenotypic and Genotypic Virulence Characterisation of Staphylococcus pettenkoferi Strains Isolated from Human Bloodstream and Diabetic Foot Infections.</title>
        <authorList>
            <person name="Magnan C."/>
            <person name="Ahmad-Mansour N."/>
            <person name="Pouget C."/>
            <person name="Morsli M."/>
            <person name="Huc-Brandt S."/>
            <person name="Pantel A."/>
            <person name="Dunyach-Remy C."/>
            <person name="Sotto A."/>
            <person name="Molle V."/>
            <person name="Lavigne J.-P."/>
        </authorList>
    </citation>
    <scope>NUCLEOTIDE SEQUENCE</scope>
    <source>
        <strain evidence="2">NSP012P</strain>
    </source>
</reference>
<evidence type="ECO:0000313" key="2">
    <source>
        <dbReference type="EMBL" id="MCY1582776.1"/>
    </source>
</evidence>
<feature type="transmembrane region" description="Helical" evidence="1">
    <location>
        <begin position="7"/>
        <end position="31"/>
    </location>
</feature>